<keyword evidence="3" id="KW-1185">Reference proteome</keyword>
<dbReference type="SUPFAM" id="SSF51197">
    <property type="entry name" value="Clavaminate synthase-like"/>
    <property type="match status" value="1"/>
</dbReference>
<feature type="domain" description="DUF7798" evidence="1">
    <location>
        <begin position="80"/>
        <end position="169"/>
    </location>
</feature>
<dbReference type="EMBL" id="JAUESC010000003">
    <property type="protein sequence ID" value="KAK0602396.1"/>
    <property type="molecule type" value="Genomic_DNA"/>
</dbReference>
<dbReference type="InterPro" id="IPR056700">
    <property type="entry name" value="DUF7798"/>
</dbReference>
<dbReference type="Proteomes" id="UP001168877">
    <property type="component" value="Unassembled WGS sequence"/>
</dbReference>
<gene>
    <name evidence="2" type="ORF">LWI29_032897</name>
</gene>
<dbReference type="Gene3D" id="2.60.120.330">
    <property type="entry name" value="B-lactam Antibiotic, Isopenicillin N Synthase, Chain"/>
    <property type="match status" value="1"/>
</dbReference>
<evidence type="ECO:0000313" key="3">
    <source>
        <dbReference type="Proteomes" id="UP001168877"/>
    </source>
</evidence>
<dbReference type="PANTHER" id="PTHR36011:SF1">
    <property type="entry name" value="BAT2 DOMAIN PROTEIN"/>
    <property type="match status" value="1"/>
</dbReference>
<name>A0AA39W5W5_ACESA</name>
<reference evidence="2" key="1">
    <citation type="journal article" date="2022" name="Plant J.">
        <title>Strategies of tolerance reflected in two North American maple genomes.</title>
        <authorList>
            <person name="McEvoy S.L."/>
            <person name="Sezen U.U."/>
            <person name="Trouern-Trend A."/>
            <person name="McMahon S.M."/>
            <person name="Schaberg P.G."/>
            <person name="Yang J."/>
            <person name="Wegrzyn J.L."/>
            <person name="Swenson N.G."/>
        </authorList>
    </citation>
    <scope>NUCLEOTIDE SEQUENCE</scope>
    <source>
        <strain evidence="2">NS2018</strain>
    </source>
</reference>
<accession>A0AA39W5W5</accession>
<reference evidence="2" key="2">
    <citation type="submission" date="2023-06" db="EMBL/GenBank/DDBJ databases">
        <authorList>
            <person name="Swenson N.G."/>
            <person name="Wegrzyn J.L."/>
            <person name="Mcevoy S.L."/>
        </authorList>
    </citation>
    <scope>NUCLEOTIDE SEQUENCE</scope>
    <source>
        <strain evidence="2">NS2018</strain>
        <tissue evidence="2">Leaf</tissue>
    </source>
</reference>
<dbReference type="Pfam" id="PF25074">
    <property type="entry name" value="DUF7798"/>
    <property type="match status" value="1"/>
</dbReference>
<evidence type="ECO:0000259" key="1">
    <source>
        <dbReference type="Pfam" id="PF25074"/>
    </source>
</evidence>
<organism evidence="2 3">
    <name type="scientific">Acer saccharum</name>
    <name type="common">Sugar maple</name>
    <dbReference type="NCBI Taxonomy" id="4024"/>
    <lineage>
        <taxon>Eukaryota</taxon>
        <taxon>Viridiplantae</taxon>
        <taxon>Streptophyta</taxon>
        <taxon>Embryophyta</taxon>
        <taxon>Tracheophyta</taxon>
        <taxon>Spermatophyta</taxon>
        <taxon>Magnoliopsida</taxon>
        <taxon>eudicotyledons</taxon>
        <taxon>Gunneridae</taxon>
        <taxon>Pentapetalae</taxon>
        <taxon>rosids</taxon>
        <taxon>malvids</taxon>
        <taxon>Sapindales</taxon>
        <taxon>Sapindaceae</taxon>
        <taxon>Hippocastanoideae</taxon>
        <taxon>Acereae</taxon>
        <taxon>Acer</taxon>
    </lineage>
</organism>
<dbReference type="AlphaFoldDB" id="A0AA39W5W5"/>
<dbReference type="PANTHER" id="PTHR36011">
    <property type="entry name" value="BAT2 DOMAIN PROTEIN"/>
    <property type="match status" value="1"/>
</dbReference>
<evidence type="ECO:0000313" key="2">
    <source>
        <dbReference type="EMBL" id="KAK0602396.1"/>
    </source>
</evidence>
<dbReference type="InterPro" id="IPR027443">
    <property type="entry name" value="IPNS-like_sf"/>
</dbReference>
<protein>
    <recommendedName>
        <fullName evidence="1">DUF7798 domain-containing protein</fullName>
    </recommendedName>
</protein>
<proteinExistence type="predicted"/>
<comment type="caution">
    <text evidence="2">The sequence shown here is derived from an EMBL/GenBank/DDBJ whole genome shotgun (WGS) entry which is preliminary data.</text>
</comment>
<sequence length="275" mass="30129">MKPCVLRRGGIDLAQIGRPKPNPTVIRSINVDRSPVVASDPRMWTGKAFTAKGMQVLELVGKKTMDLVITLKLKRMLKMLNKKVQQMFSLSTKVNVSGVESDKGKNVETGTEGSGDELKNLHYLSVSKVADMVAGFTNALAGQTVNDIIQRTVGIIESLHSEGVHSASADSLEGLPHASAHEKADVSILGPSFTHEPDDTQLRTIRNQWPAHPPEFRDVCEEYAGEVEKLAYKMLELISLSLGFPGKSIIVITNKVQDEDEDKDADGDMLNIDWP</sequence>